<dbReference type="GO" id="GO:0017004">
    <property type="term" value="P:cytochrome complex assembly"/>
    <property type="evidence" value="ECO:0007669"/>
    <property type="project" value="UniProtKB-KW"/>
</dbReference>
<dbReference type="AlphaFoldDB" id="A0A2G6K711"/>
<dbReference type="SMART" id="SM00382">
    <property type="entry name" value="AAA"/>
    <property type="match status" value="1"/>
</dbReference>
<protein>
    <submittedName>
        <fullName evidence="8">Heme ABC exporter ATP-binding protein CcmA</fullName>
    </submittedName>
</protein>
<keyword evidence="4 8" id="KW-0067">ATP-binding</keyword>
<reference evidence="8 9" key="1">
    <citation type="submission" date="2017-10" db="EMBL/GenBank/DDBJ databases">
        <title>Novel microbial diversity and functional potential in the marine mammal oral microbiome.</title>
        <authorList>
            <person name="Dudek N.K."/>
            <person name="Sun C.L."/>
            <person name="Burstein D."/>
            <person name="Kantor R.S."/>
            <person name="Aliaga Goltsman D.S."/>
            <person name="Bik E.M."/>
            <person name="Thomas B.C."/>
            <person name="Banfield J.F."/>
            <person name="Relman D.A."/>
        </authorList>
    </citation>
    <scope>NUCLEOTIDE SEQUENCE [LARGE SCALE GENOMIC DNA]</scope>
    <source>
        <strain evidence="8">DOLJORAL78_61_10</strain>
    </source>
</reference>
<dbReference type="PANTHER" id="PTHR43499:SF1">
    <property type="entry name" value="ABC TRANSPORTER I FAMILY MEMBER 1"/>
    <property type="match status" value="1"/>
</dbReference>
<dbReference type="PANTHER" id="PTHR43499">
    <property type="entry name" value="ABC TRANSPORTER I FAMILY MEMBER 1"/>
    <property type="match status" value="1"/>
</dbReference>
<keyword evidence="1" id="KW-0813">Transport</keyword>
<evidence type="ECO:0000256" key="5">
    <source>
        <dbReference type="ARBA" id="ARBA00022967"/>
    </source>
</evidence>
<name>A0A2G6K711_9ACTN</name>
<keyword evidence="3" id="KW-0201">Cytochrome c-type biogenesis</keyword>
<evidence type="ECO:0000313" key="9">
    <source>
        <dbReference type="Proteomes" id="UP000230914"/>
    </source>
</evidence>
<evidence type="ECO:0000256" key="4">
    <source>
        <dbReference type="ARBA" id="ARBA00022840"/>
    </source>
</evidence>
<accession>A0A2G6K711</accession>
<dbReference type="EMBL" id="PDSL01000083">
    <property type="protein sequence ID" value="PIE31425.1"/>
    <property type="molecule type" value="Genomic_DNA"/>
</dbReference>
<proteinExistence type="predicted"/>
<comment type="caution">
    <text evidence="8">The sequence shown here is derived from an EMBL/GenBank/DDBJ whole genome shotgun (WGS) entry which is preliminary data.</text>
</comment>
<dbReference type="InterPro" id="IPR003439">
    <property type="entry name" value="ABC_transporter-like_ATP-bd"/>
</dbReference>
<dbReference type="InterPro" id="IPR005895">
    <property type="entry name" value="ABC_transptr_haem_export_CcmA"/>
</dbReference>
<evidence type="ECO:0000256" key="6">
    <source>
        <dbReference type="ARBA" id="ARBA00023136"/>
    </source>
</evidence>
<dbReference type="PROSITE" id="PS50893">
    <property type="entry name" value="ABC_TRANSPORTER_2"/>
    <property type="match status" value="1"/>
</dbReference>
<dbReference type="GO" id="GO:0016887">
    <property type="term" value="F:ATP hydrolysis activity"/>
    <property type="evidence" value="ECO:0007669"/>
    <property type="project" value="InterPro"/>
</dbReference>
<keyword evidence="6" id="KW-0472">Membrane</keyword>
<evidence type="ECO:0000256" key="1">
    <source>
        <dbReference type="ARBA" id="ARBA00022448"/>
    </source>
</evidence>
<dbReference type="InterPro" id="IPR027417">
    <property type="entry name" value="P-loop_NTPase"/>
</dbReference>
<dbReference type="GO" id="GO:0022857">
    <property type="term" value="F:transmembrane transporter activity"/>
    <property type="evidence" value="ECO:0007669"/>
    <property type="project" value="InterPro"/>
</dbReference>
<dbReference type="Gene3D" id="3.40.50.300">
    <property type="entry name" value="P-loop containing nucleotide triphosphate hydrolases"/>
    <property type="match status" value="1"/>
</dbReference>
<dbReference type="GO" id="GO:0005524">
    <property type="term" value="F:ATP binding"/>
    <property type="evidence" value="ECO:0007669"/>
    <property type="project" value="UniProtKB-KW"/>
</dbReference>
<organism evidence="8 9">
    <name type="scientific">Ilumatobacter coccineus</name>
    <dbReference type="NCBI Taxonomy" id="467094"/>
    <lineage>
        <taxon>Bacteria</taxon>
        <taxon>Bacillati</taxon>
        <taxon>Actinomycetota</taxon>
        <taxon>Acidimicrobiia</taxon>
        <taxon>Acidimicrobiales</taxon>
        <taxon>Ilumatobacteraceae</taxon>
        <taxon>Ilumatobacter</taxon>
    </lineage>
</organism>
<evidence type="ECO:0000256" key="2">
    <source>
        <dbReference type="ARBA" id="ARBA00022741"/>
    </source>
</evidence>
<keyword evidence="2" id="KW-0547">Nucleotide-binding</keyword>
<evidence type="ECO:0000313" key="8">
    <source>
        <dbReference type="EMBL" id="PIE31425.1"/>
    </source>
</evidence>
<feature type="domain" description="ABC transporter" evidence="7">
    <location>
        <begin position="12"/>
        <end position="224"/>
    </location>
</feature>
<keyword evidence="5" id="KW-1278">Translocase</keyword>
<sequence length="224" mass="23470">MDATTSADRGPVWLDGVVALAGGFPLLAETSLDIATGEVVVVDGPNGAGKTSLLRVCAGLIPIARGHGEIAGCDLHRQRDQIRRRVGFLGHHNGLYGDLTAAENIALWGALVAATDHEIALAQHRLGLGGRLATTPAGDLSAGQQRRTALACLMVRRAELWLLDEPYAGLDATARDEVDALIGDAGDAGVTVIVASHDPVLVSGRPDRWLTMVGGRVVDERTRP</sequence>
<gene>
    <name evidence="8" type="primary">ccmA</name>
    <name evidence="8" type="ORF">CSA55_05735</name>
</gene>
<dbReference type="CDD" id="cd03230">
    <property type="entry name" value="ABC_DR_subfamily_A"/>
    <property type="match status" value="1"/>
</dbReference>
<evidence type="ECO:0000259" key="7">
    <source>
        <dbReference type="PROSITE" id="PS50893"/>
    </source>
</evidence>
<dbReference type="SUPFAM" id="SSF52540">
    <property type="entry name" value="P-loop containing nucleoside triphosphate hydrolases"/>
    <property type="match status" value="1"/>
</dbReference>
<evidence type="ECO:0000256" key="3">
    <source>
        <dbReference type="ARBA" id="ARBA00022748"/>
    </source>
</evidence>
<dbReference type="InterPro" id="IPR003593">
    <property type="entry name" value="AAA+_ATPase"/>
</dbReference>
<dbReference type="NCBIfam" id="TIGR01189">
    <property type="entry name" value="ccmA"/>
    <property type="match status" value="1"/>
</dbReference>
<dbReference type="Pfam" id="PF00005">
    <property type="entry name" value="ABC_tran"/>
    <property type="match status" value="1"/>
</dbReference>
<dbReference type="Proteomes" id="UP000230914">
    <property type="component" value="Unassembled WGS sequence"/>
</dbReference>